<keyword evidence="1" id="KW-0472">Membrane</keyword>
<accession>A0AA96V660</accession>
<dbReference type="EMBL" id="CP131061">
    <property type="protein sequence ID" value="WNY26590.1"/>
    <property type="molecule type" value="Genomic_DNA"/>
</dbReference>
<keyword evidence="1" id="KW-0812">Transmembrane</keyword>
<feature type="transmembrane region" description="Helical" evidence="1">
    <location>
        <begin position="47"/>
        <end position="69"/>
    </location>
</feature>
<keyword evidence="1" id="KW-1133">Transmembrane helix</keyword>
<reference evidence="2 3" key="1">
    <citation type="submission" date="2023-07" db="EMBL/GenBank/DDBJ databases">
        <title>Closed genome sequence of Methanosarcinaceae archaeon Am2.</title>
        <authorList>
            <person name="Poehlein A."/>
            <person name="Protasov E."/>
            <person name="Platt K."/>
            <person name="Reeh H."/>
            <person name="Daniel R."/>
            <person name="Brune A."/>
        </authorList>
    </citation>
    <scope>NUCLEOTIDE SEQUENCE [LARGE SCALE GENOMIC DNA]</scope>
    <source>
        <strain evidence="2 3">Am2</strain>
    </source>
</reference>
<proteinExistence type="predicted"/>
<evidence type="ECO:0000313" key="2">
    <source>
        <dbReference type="EMBL" id="WNY26590.1"/>
    </source>
</evidence>
<protein>
    <submittedName>
        <fullName evidence="2">Uncharacterized protein</fullName>
    </submittedName>
</protein>
<dbReference type="AlphaFoldDB" id="A0AA96V660"/>
<gene>
    <name evidence="2" type="ORF">MsAm2_03620</name>
</gene>
<dbReference type="Proteomes" id="UP001304970">
    <property type="component" value="Chromosome"/>
</dbReference>
<name>A0AA96V660_9EURY</name>
<evidence type="ECO:0000313" key="3">
    <source>
        <dbReference type="Proteomes" id="UP001304970"/>
    </source>
</evidence>
<evidence type="ECO:0000256" key="1">
    <source>
        <dbReference type="SAM" id="Phobius"/>
    </source>
</evidence>
<sequence length="77" mass="8485">MISKKTCTSAIIGILLATVLLFASPALAEDNVSTNDESITSMKNPFYWVILGIIGAIVTIIIMAGYVWYDIRYDKLL</sequence>
<organism evidence="2 3">
    <name type="scientific">Methanolapillus ohkumae</name>
    <dbReference type="NCBI Taxonomy" id="3028298"/>
    <lineage>
        <taxon>Archaea</taxon>
        <taxon>Methanobacteriati</taxon>
        <taxon>Methanobacteriota</taxon>
        <taxon>Stenosarchaea group</taxon>
        <taxon>Methanomicrobia</taxon>
        <taxon>Methanosarcinales</taxon>
        <taxon>Methanosarcinaceae</taxon>
        <taxon>Methanolapillus</taxon>
    </lineage>
</organism>
<keyword evidence="3" id="KW-1185">Reference proteome</keyword>